<feature type="transmembrane region" description="Helical" evidence="9">
    <location>
        <begin position="709"/>
        <end position="735"/>
    </location>
</feature>
<evidence type="ECO:0000259" key="12">
    <source>
        <dbReference type="Pfam" id="PF02355"/>
    </source>
</evidence>
<evidence type="ECO:0000259" key="14">
    <source>
        <dbReference type="Pfam" id="PF22599"/>
    </source>
</evidence>
<dbReference type="GO" id="GO:0006605">
    <property type="term" value="P:protein targeting"/>
    <property type="evidence" value="ECO:0007669"/>
    <property type="project" value="UniProtKB-UniRule"/>
</dbReference>
<feature type="domain" description="Protein export membrane protein SecD/SecF C-terminal" evidence="12">
    <location>
        <begin position="254"/>
        <end position="425"/>
    </location>
</feature>
<dbReference type="Pfam" id="PF21760">
    <property type="entry name" value="SecD_1st"/>
    <property type="match status" value="1"/>
</dbReference>
<dbReference type="InterPro" id="IPR022813">
    <property type="entry name" value="SecD/SecF_arch_bac"/>
</dbReference>
<dbReference type="InterPro" id="IPR005665">
    <property type="entry name" value="SecF_bac"/>
</dbReference>
<dbReference type="SUPFAM" id="SSF82866">
    <property type="entry name" value="Multidrug efflux transporter AcrB transmembrane domain"/>
    <property type="match status" value="2"/>
</dbReference>
<keyword evidence="16" id="KW-1185">Reference proteome</keyword>
<dbReference type="PRINTS" id="PR01755">
    <property type="entry name" value="SECFTRNLCASE"/>
</dbReference>
<dbReference type="GO" id="GO:0005886">
    <property type="term" value="C:plasma membrane"/>
    <property type="evidence" value="ECO:0007669"/>
    <property type="project" value="UniProtKB-SubCell"/>
</dbReference>
<dbReference type="GO" id="GO:0065002">
    <property type="term" value="P:intracellular protein transmembrane transport"/>
    <property type="evidence" value="ECO:0007669"/>
    <property type="project" value="UniProtKB-UniRule"/>
</dbReference>
<reference evidence="15" key="1">
    <citation type="submission" date="2020-11" db="EMBL/GenBank/DDBJ databases">
        <title>Isolation and identification of active actinomycetes.</title>
        <authorList>
            <person name="Sun X."/>
        </authorList>
    </citation>
    <scope>NUCLEOTIDE SEQUENCE</scope>
    <source>
        <strain evidence="15">NEAU-A11</strain>
    </source>
</reference>
<organism evidence="15 16">
    <name type="scientific">Actinoplanes aureus</name>
    <dbReference type="NCBI Taxonomy" id="2792083"/>
    <lineage>
        <taxon>Bacteria</taxon>
        <taxon>Bacillati</taxon>
        <taxon>Actinomycetota</taxon>
        <taxon>Actinomycetes</taxon>
        <taxon>Micromonosporales</taxon>
        <taxon>Micromonosporaceae</taxon>
        <taxon>Actinoplanes</taxon>
    </lineage>
</organism>
<dbReference type="InterPro" id="IPR022645">
    <property type="entry name" value="SecD/SecF_bac"/>
</dbReference>
<dbReference type="NCBIfam" id="TIGR00966">
    <property type="entry name" value="transloc_SecF"/>
    <property type="match status" value="1"/>
</dbReference>
<dbReference type="Gene3D" id="1.20.1640.10">
    <property type="entry name" value="Multidrug efflux transporter AcrB transmembrane domain"/>
    <property type="match status" value="2"/>
</dbReference>
<dbReference type="Proteomes" id="UP000598146">
    <property type="component" value="Unassembled WGS sequence"/>
</dbReference>
<dbReference type="InterPro" id="IPR048631">
    <property type="entry name" value="SecD_1st"/>
</dbReference>
<dbReference type="GO" id="GO:0043952">
    <property type="term" value="P:protein transport by the Sec complex"/>
    <property type="evidence" value="ECO:0007669"/>
    <property type="project" value="UniProtKB-UniRule"/>
</dbReference>
<evidence type="ECO:0000256" key="1">
    <source>
        <dbReference type="ARBA" id="ARBA00004651"/>
    </source>
</evidence>
<evidence type="ECO:0000259" key="13">
    <source>
        <dbReference type="Pfam" id="PF21760"/>
    </source>
</evidence>
<dbReference type="NCBIfam" id="TIGR01129">
    <property type="entry name" value="secD"/>
    <property type="match status" value="1"/>
</dbReference>
<comment type="subunit">
    <text evidence="10">Forms a complex with SecD. Part of the essential Sec protein translocation apparatus which comprises SecA, SecYEG and auxiliary proteins SecDF. Other proteins may also be involved.</text>
</comment>
<feature type="transmembrane region" description="Helical" evidence="9">
    <location>
        <begin position="604"/>
        <end position="625"/>
    </location>
</feature>
<keyword evidence="2 9" id="KW-0813">Transport</keyword>
<comment type="similarity">
    <text evidence="9">Belongs to the SecD/SecF family. SecD subfamily.</text>
</comment>
<feature type="transmembrane region" description="Helical" evidence="9">
    <location>
        <begin position="580"/>
        <end position="597"/>
    </location>
</feature>
<proteinExistence type="inferred from homology"/>
<evidence type="ECO:0000313" key="15">
    <source>
        <dbReference type="EMBL" id="MBG0567001.1"/>
    </source>
</evidence>
<dbReference type="Pfam" id="PF02355">
    <property type="entry name" value="SecD_SecF_C"/>
    <property type="match status" value="2"/>
</dbReference>
<keyword evidence="8 9" id="KW-0472">Membrane</keyword>
<dbReference type="NCBIfam" id="TIGR00916">
    <property type="entry name" value="2A0604s01"/>
    <property type="match status" value="2"/>
</dbReference>
<evidence type="ECO:0000256" key="8">
    <source>
        <dbReference type="ARBA" id="ARBA00023136"/>
    </source>
</evidence>
<feature type="domain" description="SecDF P1 head subdomain" evidence="14">
    <location>
        <begin position="136"/>
        <end position="252"/>
    </location>
</feature>
<keyword evidence="5 9" id="KW-0653">Protein transport</keyword>
<dbReference type="Gene3D" id="3.30.70.3220">
    <property type="match status" value="1"/>
</dbReference>
<feature type="transmembrane region" description="Helical" evidence="9">
    <location>
        <begin position="400"/>
        <end position="424"/>
    </location>
</feature>
<feature type="transmembrane region" description="Helical" evidence="9">
    <location>
        <begin position="273"/>
        <end position="293"/>
    </location>
</feature>
<dbReference type="Gene3D" id="3.30.1360.200">
    <property type="match status" value="1"/>
</dbReference>
<feature type="transmembrane region" description="Helical" evidence="9">
    <location>
        <begin position="631"/>
        <end position="652"/>
    </location>
</feature>
<dbReference type="HAMAP" id="MF_01464_B">
    <property type="entry name" value="SecF_B"/>
    <property type="match status" value="1"/>
</dbReference>
<dbReference type="GO" id="GO:0015450">
    <property type="term" value="F:protein-transporting ATPase activity"/>
    <property type="evidence" value="ECO:0007669"/>
    <property type="project" value="InterPro"/>
</dbReference>
<dbReference type="PANTHER" id="PTHR30081">
    <property type="entry name" value="PROTEIN-EXPORT MEMBRANE PROTEIN SEC"/>
    <property type="match status" value="1"/>
</dbReference>
<dbReference type="RefSeq" id="WP_196418774.1">
    <property type="nucleotide sequence ID" value="NZ_JADQTO010000024.1"/>
</dbReference>
<sequence>MSRATAVRVVLALVVLAVSGWLLATRPPRLGLDLRGGTQIVLETRDGEFAEATAATTDEALEVLRRRVDELGVSEPTLARSGERRIIVELPGITEPAEAVRVIGRTAQLTFHPVLGVDPAAAEPRPGGEIVLPSESGERLRLGPAALTGQQVDSATAGIGEFTGWQVSLDFRDSGGESWRKLTADAACASPGDPSRRVAIVLDQEVISSPQVNEDVACGAGIAGGRTQITGEFTEAEAKDLALLVRAGGLPVPVEVIEQRTVGPSLGESAIDASATAAVLGMIATMLFIVAVYRFVGGVAAVALLCYGVISYAALLAIGATLTLPGLAGFVLAIGMALDANVLVFERAREEYAAGGPRRSLRTAMRAGFANAWSAIADSNVTTLLAGGLLFLLASGPVRGFGVTLSIGVLVSMFTALVLTRALATPLVNARWLEHRPNWSGLGGIGWVRRRLETRNPDIMGRRRLWLAISVAAVVLALAGVAVRGLNLGVEFTGGRLVEYAATAPLSADAARDAVESTGLERAVVNTSGDGNISVRAGEFGDATEAEVRSALVQAGGGEIERLRDEKIGPTLGEELRRNALIALAVALAAQLAYLAIRFRWQWGTAAVLAMFHDVLLVVGVFAWLGRPIDGIFLAALLTVIGYSVNDSVVNFDRIRELVRAKNRRGVPFARLVNTGSLQTVPRTVNTGLGAVFILTALAVLGEDSLVDFALVLLIGIVVGTYSTVFLAAPLAVVFERRPGGLDARPGQPEPARVASSGSGTV</sequence>
<name>A0A931G3G6_9ACTN</name>
<dbReference type="HAMAP" id="MF_01463_B">
    <property type="entry name" value="SecD_B"/>
    <property type="match status" value="1"/>
</dbReference>
<feature type="domain" description="Protein export membrane protein SecD/SecF C-terminal" evidence="12">
    <location>
        <begin position="555"/>
        <end position="736"/>
    </location>
</feature>
<evidence type="ECO:0000256" key="9">
    <source>
        <dbReference type="HAMAP-Rule" id="MF_01463"/>
    </source>
</evidence>
<evidence type="ECO:0000256" key="7">
    <source>
        <dbReference type="ARBA" id="ARBA00023010"/>
    </source>
</evidence>
<dbReference type="InterPro" id="IPR054384">
    <property type="entry name" value="SecDF_P1_head"/>
</dbReference>
<evidence type="ECO:0000256" key="10">
    <source>
        <dbReference type="HAMAP-Rule" id="MF_01464"/>
    </source>
</evidence>
<dbReference type="NCBIfam" id="NF009583">
    <property type="entry name" value="PRK13024.1-3"/>
    <property type="match status" value="1"/>
</dbReference>
<dbReference type="EMBL" id="JADQTO010000024">
    <property type="protein sequence ID" value="MBG0567001.1"/>
    <property type="molecule type" value="Genomic_DNA"/>
</dbReference>
<evidence type="ECO:0000256" key="6">
    <source>
        <dbReference type="ARBA" id="ARBA00022989"/>
    </source>
</evidence>
<keyword evidence="6 9" id="KW-1133">Transmembrane helix</keyword>
<dbReference type="PANTHER" id="PTHR30081:SF1">
    <property type="entry name" value="PROTEIN TRANSLOCASE SUBUNIT SECD"/>
    <property type="match status" value="1"/>
</dbReference>
<feature type="transmembrane region" description="Helical" evidence="9">
    <location>
        <begin position="300"/>
        <end position="320"/>
    </location>
</feature>
<gene>
    <name evidence="9 15" type="primary">secD</name>
    <name evidence="10" type="synonym">secF</name>
    <name evidence="15" type="ORF">I4J89_36695</name>
</gene>
<evidence type="ECO:0000256" key="4">
    <source>
        <dbReference type="ARBA" id="ARBA00022692"/>
    </source>
</evidence>
<dbReference type="InterPro" id="IPR048634">
    <property type="entry name" value="SecD_SecF_C"/>
</dbReference>
<evidence type="ECO:0000313" key="16">
    <source>
        <dbReference type="Proteomes" id="UP000598146"/>
    </source>
</evidence>
<evidence type="ECO:0000256" key="11">
    <source>
        <dbReference type="SAM" id="MobiDB-lite"/>
    </source>
</evidence>
<comment type="function">
    <text evidence="9">Part of the Sec protein translocase complex. Interacts with the SecYEG preprotein conducting channel. SecDF uses the proton motive force (PMF) to complete protein translocation after the ATP-dependent function of SecA.</text>
</comment>
<evidence type="ECO:0000256" key="3">
    <source>
        <dbReference type="ARBA" id="ARBA00022475"/>
    </source>
</evidence>
<dbReference type="InterPro" id="IPR055344">
    <property type="entry name" value="SecD_SecF_C_bact"/>
</dbReference>
<dbReference type="InterPro" id="IPR022646">
    <property type="entry name" value="SecD/SecF_CS"/>
</dbReference>
<evidence type="ECO:0000256" key="5">
    <source>
        <dbReference type="ARBA" id="ARBA00022927"/>
    </source>
</evidence>
<comment type="caution">
    <text evidence="9">Lacks conserved residue(s) required for the propagation of feature annotation.</text>
</comment>
<dbReference type="InterPro" id="IPR005791">
    <property type="entry name" value="SecD"/>
</dbReference>
<comment type="subcellular location">
    <subcellularLocation>
        <location evidence="1 9">Cell membrane</location>
        <topology evidence="1 9">Multi-pass membrane protein</topology>
    </subcellularLocation>
</comment>
<accession>A0A931G3G6</accession>
<feature type="region of interest" description="Disordered" evidence="11">
    <location>
        <begin position="743"/>
        <end position="762"/>
    </location>
</feature>
<dbReference type="Pfam" id="PF22599">
    <property type="entry name" value="SecDF_P1_head"/>
    <property type="match status" value="1"/>
</dbReference>
<evidence type="ECO:0000256" key="2">
    <source>
        <dbReference type="ARBA" id="ARBA00022448"/>
    </source>
</evidence>
<feature type="transmembrane region" description="Helical" evidence="9">
    <location>
        <begin position="367"/>
        <end position="394"/>
    </location>
</feature>
<dbReference type="AlphaFoldDB" id="A0A931G3G6"/>
<comment type="similarity">
    <text evidence="10">Belongs to the SecD/SecF family. SecF subfamily.</text>
</comment>
<keyword evidence="7 9" id="KW-0811">Translocation</keyword>
<feature type="transmembrane region" description="Helical" evidence="9">
    <location>
        <begin position="326"/>
        <end position="346"/>
    </location>
</feature>
<feature type="domain" description="Protein translocase subunit SecDF P1" evidence="13">
    <location>
        <begin position="58"/>
        <end position="114"/>
    </location>
</feature>
<dbReference type="Pfam" id="PF07549">
    <property type="entry name" value="Sec_GG"/>
    <property type="match status" value="2"/>
</dbReference>
<comment type="caution">
    <text evidence="15">The sequence shown here is derived from an EMBL/GenBank/DDBJ whole genome shotgun (WGS) entry which is preliminary data.</text>
</comment>
<keyword evidence="3 9" id="KW-1003">Cell membrane</keyword>
<comment type="subunit">
    <text evidence="9">Forms a complex with SecF. Part of the essential Sec protein translocation apparatus which comprises SecA, SecYEG and auxiliary proteins SecDF. Other proteins may also be involved.</text>
</comment>
<protein>
    <recommendedName>
        <fullName evidence="9 10">Multifunctional fusion protein</fullName>
    </recommendedName>
    <domain>
        <recommendedName>
            <fullName evidence="9">Protein translocase subunit SecD</fullName>
        </recommendedName>
    </domain>
    <domain>
        <recommendedName>
            <fullName evidence="10">Protein-export membrane protein SecF</fullName>
        </recommendedName>
    </domain>
</protein>
<feature type="transmembrane region" description="Helical" evidence="9">
    <location>
        <begin position="465"/>
        <end position="483"/>
    </location>
</feature>
<keyword evidence="4 9" id="KW-0812">Transmembrane</keyword>
<feature type="transmembrane region" description="Helical" evidence="9">
    <location>
        <begin position="685"/>
        <end position="703"/>
    </location>
</feature>